<accession>A0A4Z0A8R5</accession>
<dbReference type="AlphaFoldDB" id="A0A4Z0A8R5"/>
<dbReference type="OrthoDB" id="3243413at2759"/>
<comment type="caution">
    <text evidence="2">The sequence shown here is derived from an EMBL/GenBank/DDBJ whole genome shotgun (WGS) entry which is preliminary data.</text>
</comment>
<gene>
    <name evidence="2" type="ORF">EWM64_g1083</name>
</gene>
<protein>
    <submittedName>
        <fullName evidence="2">Uncharacterized protein</fullName>
    </submittedName>
</protein>
<evidence type="ECO:0000313" key="3">
    <source>
        <dbReference type="Proteomes" id="UP000298061"/>
    </source>
</evidence>
<organism evidence="2 3">
    <name type="scientific">Hericium alpestre</name>
    <dbReference type="NCBI Taxonomy" id="135208"/>
    <lineage>
        <taxon>Eukaryota</taxon>
        <taxon>Fungi</taxon>
        <taxon>Dikarya</taxon>
        <taxon>Basidiomycota</taxon>
        <taxon>Agaricomycotina</taxon>
        <taxon>Agaricomycetes</taxon>
        <taxon>Russulales</taxon>
        <taxon>Hericiaceae</taxon>
        <taxon>Hericium</taxon>
    </lineage>
</organism>
<dbReference type="Proteomes" id="UP000298061">
    <property type="component" value="Unassembled WGS sequence"/>
</dbReference>
<feature type="region of interest" description="Disordered" evidence="1">
    <location>
        <begin position="173"/>
        <end position="316"/>
    </location>
</feature>
<reference evidence="2 3" key="1">
    <citation type="submission" date="2019-02" db="EMBL/GenBank/DDBJ databases">
        <title>Genome sequencing of the rare red list fungi Hericium alpestre (H. flagellum).</title>
        <authorList>
            <person name="Buettner E."/>
            <person name="Kellner H."/>
        </authorList>
    </citation>
    <scope>NUCLEOTIDE SEQUENCE [LARGE SCALE GENOMIC DNA]</scope>
    <source>
        <strain evidence="2 3">DSM 108284</strain>
    </source>
</reference>
<name>A0A4Z0A8R5_9AGAM</name>
<dbReference type="EMBL" id="SFCI01000066">
    <property type="protein sequence ID" value="TFY82930.1"/>
    <property type="molecule type" value="Genomic_DNA"/>
</dbReference>
<evidence type="ECO:0000313" key="2">
    <source>
        <dbReference type="EMBL" id="TFY82930.1"/>
    </source>
</evidence>
<sequence>MVKRASTPPPAEDEPKYLTVVHPYPLCATMELFQDQKDFVRWLACCTGKDVLYAFFHKPSAHDMVILEVDRYFDGYDRLLGAHKWSEFLQSPSDEEKDQVTKIFYCTHDTGRKVQKNGWKRVEIQEHWFTDWSASNNRTTYPYPPSSYCEVPRENPTVGPLCRPLPVASFPPPPRVPAPPVGSAQWLQAKGGAAPAAAQKQSKPASAAGVWAKGAPKSQSVVSGNGSARGSKAPAAKNNGPARAPASIAKSASDNPWAKIPPGLKSKAPSVVTSVATASSSSTDSSSVATPLSATTKSDYLPPPPGLSKPTASLPTQQKFIWSDDVPDLVENFDVEEQQKEAAAKDSTLEELN</sequence>
<keyword evidence="3" id="KW-1185">Reference proteome</keyword>
<feature type="compositionally biased region" description="Low complexity" evidence="1">
    <location>
        <begin position="266"/>
        <end position="290"/>
    </location>
</feature>
<feature type="compositionally biased region" description="Low complexity" evidence="1">
    <location>
        <begin position="188"/>
        <end position="209"/>
    </location>
</feature>
<feature type="compositionally biased region" description="Polar residues" evidence="1">
    <location>
        <begin position="217"/>
        <end position="228"/>
    </location>
</feature>
<proteinExistence type="predicted"/>
<evidence type="ECO:0000256" key="1">
    <source>
        <dbReference type="SAM" id="MobiDB-lite"/>
    </source>
</evidence>